<dbReference type="Proteomes" id="UP000552644">
    <property type="component" value="Unassembled WGS sequence"/>
</dbReference>
<reference evidence="1 2" key="1">
    <citation type="submission" date="2020-08" db="EMBL/GenBank/DDBJ databases">
        <title>Genomic Encyclopedia of Type Strains, Phase III (KMG-III): the genomes of soil and plant-associated and newly described type strains.</title>
        <authorList>
            <person name="Whitman W."/>
        </authorList>
    </citation>
    <scope>NUCLEOTIDE SEQUENCE [LARGE SCALE GENOMIC DNA]</scope>
    <source>
        <strain evidence="1 2">CECT 8840</strain>
    </source>
</reference>
<proteinExistence type="predicted"/>
<protein>
    <submittedName>
        <fullName evidence="1">Dnd system-associated protein 4</fullName>
    </submittedName>
</protein>
<dbReference type="InterPro" id="IPR023983">
    <property type="entry name" value="DNA_S_mod_dnd_assoc_4"/>
</dbReference>
<keyword evidence="2" id="KW-1185">Reference proteome</keyword>
<evidence type="ECO:0000313" key="2">
    <source>
        <dbReference type="Proteomes" id="UP000552644"/>
    </source>
</evidence>
<dbReference type="EMBL" id="JACHJP010000004">
    <property type="protein sequence ID" value="MBB4917454.1"/>
    <property type="molecule type" value="Genomic_DNA"/>
</dbReference>
<name>A0A7W7QPN4_9ACTN</name>
<comment type="caution">
    <text evidence="1">The sequence shown here is derived from an EMBL/GenBank/DDBJ whole genome shotgun (WGS) entry which is preliminary data.</text>
</comment>
<accession>A0A7W7QPN4</accession>
<sequence length="161" mass="18134">MTTTLSEQRVRRPKAHEKLIQQLMKDGDGPFPSMATTMLFAASVGFANDRWEEFTEAGEPIRYEVFRRYATAEAFIDSLGVLRHPGDPSILSEERLGERVAIFEGYANGGLNHIQGEINASKSRVMDILLEMVRQAGRTRKESDLPLVLDQFFSPPDFTTP</sequence>
<gene>
    <name evidence="1" type="ORF">FHS44_004562</name>
</gene>
<organism evidence="1 2">
    <name type="scientific">Streptosporangium saharense</name>
    <dbReference type="NCBI Taxonomy" id="1706840"/>
    <lineage>
        <taxon>Bacteria</taxon>
        <taxon>Bacillati</taxon>
        <taxon>Actinomycetota</taxon>
        <taxon>Actinomycetes</taxon>
        <taxon>Streptosporangiales</taxon>
        <taxon>Streptosporangiaceae</taxon>
        <taxon>Streptosporangium</taxon>
    </lineage>
</organism>
<dbReference type="AlphaFoldDB" id="A0A7W7QPN4"/>
<evidence type="ECO:0000313" key="1">
    <source>
        <dbReference type="EMBL" id="MBB4917454.1"/>
    </source>
</evidence>
<dbReference type="NCBIfam" id="TIGR04062">
    <property type="entry name" value="dnd_assoc_4"/>
    <property type="match status" value="1"/>
</dbReference>
<dbReference type="RefSeq" id="WP_184717671.1">
    <property type="nucleotide sequence ID" value="NZ_JACHJP010000004.1"/>
</dbReference>